<dbReference type="EMBL" id="LAPV01000090">
    <property type="protein sequence ID" value="KKC33516.1"/>
    <property type="molecule type" value="Genomic_DNA"/>
</dbReference>
<evidence type="ECO:0000313" key="2">
    <source>
        <dbReference type="EMBL" id="SFD15832.1"/>
    </source>
</evidence>
<dbReference type="Proteomes" id="UP000182258">
    <property type="component" value="Unassembled WGS sequence"/>
</dbReference>
<proteinExistence type="predicted"/>
<dbReference type="AlphaFoldDB" id="A0A0F5PYN4"/>
<reference evidence="1 3" key="1">
    <citation type="submission" date="2015-03" db="EMBL/GenBank/DDBJ databases">
        <authorList>
            <person name="Lepp D."/>
            <person name="Hassan Y.I."/>
            <person name="Li X.-Z."/>
            <person name="Zhou T."/>
        </authorList>
    </citation>
    <scope>NUCLEOTIDE SEQUENCE [LARGE SCALE GENOMIC DNA]</scope>
    <source>
        <strain evidence="1 3">Cr7-05</strain>
    </source>
</reference>
<evidence type="ECO:0000313" key="1">
    <source>
        <dbReference type="EMBL" id="KKC33516.1"/>
    </source>
</evidence>
<sequence length="88" mass="9522">MINPKTQDLGNLAGRNERKFAFSNWGPQWSPTAKPVEWLVKATGPDARVTAIAVSEKGGTVRVSEALVDALKAQMKKGRCEPALLFGL</sequence>
<evidence type="ECO:0000313" key="3">
    <source>
        <dbReference type="Proteomes" id="UP000033519"/>
    </source>
</evidence>
<dbReference type="RefSeq" id="WP_046170531.1">
    <property type="nucleotide sequence ID" value="NZ_FOMB01000024.1"/>
</dbReference>
<protein>
    <submittedName>
        <fullName evidence="2">Uncharacterized protein</fullName>
    </submittedName>
</protein>
<evidence type="ECO:0000313" key="4">
    <source>
        <dbReference type="Proteomes" id="UP000182258"/>
    </source>
</evidence>
<dbReference type="PATRIC" id="fig|728005.3.peg.4374"/>
<keyword evidence="3" id="KW-1185">Reference proteome</keyword>
<gene>
    <name evidence="2" type="ORF">SAMN04488059_12450</name>
    <name evidence="1" type="ORF">WH91_08300</name>
</gene>
<dbReference type="EMBL" id="FOMB01000024">
    <property type="protein sequence ID" value="SFD15832.1"/>
    <property type="molecule type" value="Genomic_DNA"/>
</dbReference>
<reference evidence="2 4" key="2">
    <citation type="submission" date="2016-10" db="EMBL/GenBank/DDBJ databases">
        <authorList>
            <person name="de Groot N.N."/>
        </authorList>
    </citation>
    <scope>NUCLEOTIDE SEQUENCE [LARGE SCALE GENOMIC DNA]</scope>
    <source>
        <strain evidence="2 4">CGMCC 1.10210</strain>
    </source>
</reference>
<accession>A0A0F5PYN4</accession>
<dbReference type="Proteomes" id="UP000033519">
    <property type="component" value="Unassembled WGS sequence"/>
</dbReference>
<dbReference type="STRING" id="728005.SAMN04488059_12450"/>
<name>A0A0F5PYN4_9HYPH</name>
<organism evidence="2 4">
    <name type="scientific">Devosia psychrophila</name>
    <dbReference type="NCBI Taxonomy" id="728005"/>
    <lineage>
        <taxon>Bacteria</taxon>
        <taxon>Pseudomonadati</taxon>
        <taxon>Pseudomonadota</taxon>
        <taxon>Alphaproteobacteria</taxon>
        <taxon>Hyphomicrobiales</taxon>
        <taxon>Devosiaceae</taxon>
        <taxon>Devosia</taxon>
    </lineage>
</organism>